<organism evidence="2">
    <name type="scientific">Absidia glauca</name>
    <name type="common">Pin mould</name>
    <dbReference type="NCBI Taxonomy" id="4829"/>
    <lineage>
        <taxon>Eukaryota</taxon>
        <taxon>Fungi</taxon>
        <taxon>Fungi incertae sedis</taxon>
        <taxon>Mucoromycota</taxon>
        <taxon>Mucoromycotina</taxon>
        <taxon>Mucoromycetes</taxon>
        <taxon>Mucorales</taxon>
        <taxon>Cunninghamellaceae</taxon>
        <taxon>Absidia</taxon>
    </lineage>
</organism>
<evidence type="ECO:0000259" key="1">
    <source>
        <dbReference type="Pfam" id="PF24840"/>
    </source>
</evidence>
<dbReference type="PANTHER" id="PTHR35393:SF1">
    <property type="entry name" value="SNOAL-LIKE DOMAIN-CONTAINING PROTEIN"/>
    <property type="match status" value="1"/>
</dbReference>
<dbReference type="Proteomes" id="UP000078561">
    <property type="component" value="Unassembled WGS sequence"/>
</dbReference>
<accession>A0A168SWG7</accession>
<dbReference type="Pfam" id="PF24840">
    <property type="entry name" value="NTF2_SigF"/>
    <property type="match status" value="1"/>
</dbReference>
<reference evidence="2" key="1">
    <citation type="submission" date="2016-04" db="EMBL/GenBank/DDBJ databases">
        <authorList>
            <person name="Evans L.H."/>
            <person name="Alamgir A."/>
            <person name="Owens N."/>
            <person name="Weber N.D."/>
            <person name="Virtaneva K."/>
            <person name="Barbian K."/>
            <person name="Babar A."/>
            <person name="Rosenke K."/>
        </authorList>
    </citation>
    <scope>NUCLEOTIDE SEQUENCE [LARGE SCALE GENOMIC DNA]</scope>
    <source>
        <strain evidence="2">CBS 101.48</strain>
    </source>
</reference>
<dbReference type="OrthoDB" id="5580651at2759"/>
<dbReference type="InParanoid" id="A0A168SWG7"/>
<proteinExistence type="predicted"/>
<dbReference type="InterPro" id="IPR057514">
    <property type="entry name" value="NTF2_SigF"/>
</dbReference>
<dbReference type="AlphaFoldDB" id="A0A168SWG7"/>
<protein>
    <recommendedName>
        <fullName evidence="1">SigF-like NTF2-like domain-containing protein</fullName>
    </recommendedName>
</protein>
<feature type="domain" description="SigF-like NTF2-like" evidence="1">
    <location>
        <begin position="18"/>
        <end position="170"/>
    </location>
</feature>
<name>A0A168SWG7_ABSGL</name>
<gene>
    <name evidence="2" type="primary">ABSGL_14736.1 scaffold 14966</name>
</gene>
<keyword evidence="3" id="KW-1185">Reference proteome</keyword>
<evidence type="ECO:0000313" key="3">
    <source>
        <dbReference type="Proteomes" id="UP000078561"/>
    </source>
</evidence>
<dbReference type="PANTHER" id="PTHR35393">
    <property type="entry name" value="CHROMOSOME 1, WHOLE GENOME SHOTGUN SEQUENCE"/>
    <property type="match status" value="1"/>
</dbReference>
<evidence type="ECO:0000313" key="2">
    <source>
        <dbReference type="EMBL" id="SAM09062.1"/>
    </source>
</evidence>
<dbReference type="EMBL" id="LT554985">
    <property type="protein sequence ID" value="SAM09062.1"/>
    <property type="molecule type" value="Genomic_DNA"/>
</dbReference>
<sequence>MSDLDTEIQSDSLSSSLIKDIVEDLLSYDASRRKPIFCYYFFDDAELTSPVMSTSGIANIQYVYLVWQALNRQEPTINNIVFDGNTAIVHLIQNISPRIFPSFISLQVPSITTLHFRETEQDSGLLKIYKQEDSWTLEGLVQSVPLISFWYTHVLRVVMGKLVTTTGDLLDAAFQHAQKMSLRGKDIQRLGRQLALENIEKLDGYRANLHENYLEGIREWRENYKAYNLGNTVASQPPTGHDMLIENSSVSKD</sequence>